<dbReference type="RefSeq" id="WP_014245324.1">
    <property type="nucleotide sequence ID" value="NC_016620.1"/>
</dbReference>
<evidence type="ECO:0000313" key="2">
    <source>
        <dbReference type="Proteomes" id="UP000008963"/>
    </source>
</evidence>
<sequence>MPSSKWFPWDYLKANQQTLNPSKSGIYSFQFCDEFVGHIILELLPKELTKSGNFFKINGADITIDWLEDKFKTISLFSTNESYLVIEAQNLPQKTKKWLEENPLEITDQFLIFSFSKPSKTFEQLSKKMSGEFIKIEAPRFWEGLQHLEFICNFFNLNLPMNVKNYLLGALENTSYEFFQAANLLSLYFPGGVDIRLDYVQRLIRPSKLDHFQLANLFGTKKRSHFFGMLSSKDIDFEQLRSLFTFMQGHLFKMMDTSYCDGKSRLSKYDKEILSHAKAWSVDDLQRECHLFGELEIDAKSKSPLLKNRLRVEYLASFN</sequence>
<dbReference type="AlphaFoldDB" id="E1WXZ5"/>
<organism evidence="1 2">
    <name type="scientific">Halobacteriovorax marinus (strain ATCC BAA-682 / DSM 15412 / SJ)</name>
    <name type="common">Bacteriovorax marinus</name>
    <dbReference type="NCBI Taxonomy" id="862908"/>
    <lineage>
        <taxon>Bacteria</taxon>
        <taxon>Pseudomonadati</taxon>
        <taxon>Bdellovibrionota</taxon>
        <taxon>Bacteriovoracia</taxon>
        <taxon>Bacteriovoracales</taxon>
        <taxon>Halobacteriovoraceae</taxon>
        <taxon>Halobacteriovorax</taxon>
    </lineage>
</organism>
<reference evidence="2" key="1">
    <citation type="journal article" date="2013" name="ISME J.">
        <title>A small predatory core genome in the divergent marine Bacteriovorax marinus SJ and the terrestrial Bdellovibrio bacteriovorus.</title>
        <authorList>
            <person name="Crossman L.C."/>
            <person name="Chen H."/>
            <person name="Cerdeno-Tarraga A.M."/>
            <person name="Brooks K."/>
            <person name="Quail M.A."/>
            <person name="Pineiro S.A."/>
            <person name="Hobley L."/>
            <person name="Sockett R.E."/>
            <person name="Bentley S.D."/>
            <person name="Parkhill J."/>
            <person name="Williams H.N."/>
            <person name="Stine O.C."/>
        </authorList>
    </citation>
    <scope>NUCLEOTIDE SEQUENCE [LARGE SCALE GENOMIC DNA]</scope>
    <source>
        <strain evidence="2">ATCC BAA-682 / DSM 15412 / SJ</strain>
    </source>
</reference>
<dbReference type="Proteomes" id="UP000008963">
    <property type="component" value="Chromosome"/>
</dbReference>
<dbReference type="HOGENOM" id="CLU_870872_0_0_7"/>
<dbReference type="STRING" id="862908.BMS_2774"/>
<evidence type="ECO:0000313" key="1">
    <source>
        <dbReference type="EMBL" id="CBW27550.1"/>
    </source>
</evidence>
<dbReference type="KEGG" id="bmx:BMS_2774"/>
<accession>E1WXZ5</accession>
<gene>
    <name evidence="1" type="ordered locus">BMS_2774</name>
</gene>
<dbReference type="EMBL" id="FQ312005">
    <property type="protein sequence ID" value="CBW27550.1"/>
    <property type="molecule type" value="Genomic_DNA"/>
</dbReference>
<dbReference type="OrthoDB" id="5289590at2"/>
<dbReference type="SUPFAM" id="SSF52540">
    <property type="entry name" value="P-loop containing nucleoside triphosphate hydrolases"/>
    <property type="match status" value="1"/>
</dbReference>
<name>E1WXZ5_HALMS</name>
<dbReference type="eggNOG" id="COG1466">
    <property type="taxonomic scope" value="Bacteria"/>
</dbReference>
<proteinExistence type="predicted"/>
<dbReference type="InterPro" id="IPR027417">
    <property type="entry name" value="P-loop_NTPase"/>
</dbReference>
<protein>
    <submittedName>
        <fullName evidence="1">Uncharacterized protein</fullName>
    </submittedName>
</protein>
<keyword evidence="2" id="KW-1185">Reference proteome</keyword>
<dbReference type="PATRIC" id="fig|862908.3.peg.2650"/>